<evidence type="ECO:0000259" key="8">
    <source>
        <dbReference type="Pfam" id="PF00728"/>
    </source>
</evidence>
<feature type="signal peptide" evidence="7">
    <location>
        <begin position="1"/>
        <end position="20"/>
    </location>
</feature>
<comment type="catalytic activity">
    <reaction evidence="1">
        <text>Hydrolysis of terminal non-reducing N-acetyl-D-hexosamine residues in N-acetyl-beta-D-hexosaminides.</text>
        <dbReference type="EC" id="3.2.1.52"/>
    </reaction>
</comment>
<evidence type="ECO:0000256" key="6">
    <source>
        <dbReference type="PIRSR" id="PIRSR625705-1"/>
    </source>
</evidence>
<reference evidence="10 11" key="1">
    <citation type="submission" date="2013-04" db="EMBL/GenBank/DDBJ databases">
        <title>Zunongwangia sp. 22II14-10F7 Genome Sequencing.</title>
        <authorList>
            <person name="Lai Q."/>
            <person name="Shao Z."/>
        </authorList>
    </citation>
    <scope>NUCLEOTIDE SEQUENCE [LARGE SCALE GENOMIC DNA]</scope>
    <source>
        <strain evidence="10 11">22II14-10F7</strain>
    </source>
</reference>
<protein>
    <recommendedName>
        <fullName evidence="3">beta-N-acetylhexosaminidase</fullName>
        <ecNumber evidence="3">3.2.1.52</ecNumber>
    </recommendedName>
</protein>
<evidence type="ECO:0000259" key="9">
    <source>
        <dbReference type="Pfam" id="PF02838"/>
    </source>
</evidence>
<dbReference type="InterPro" id="IPR017853">
    <property type="entry name" value="GH"/>
</dbReference>
<feature type="domain" description="Glycoside hydrolase family 20 catalytic" evidence="8">
    <location>
        <begin position="155"/>
        <end position="334"/>
    </location>
</feature>
<dbReference type="EC" id="3.2.1.52" evidence="3"/>
<dbReference type="InterPro" id="IPR025705">
    <property type="entry name" value="Beta_hexosaminidase_sua/sub"/>
</dbReference>
<dbReference type="OrthoDB" id="9763537at2"/>
<dbReference type="InterPro" id="IPR015883">
    <property type="entry name" value="Glyco_hydro_20_cat"/>
</dbReference>
<keyword evidence="7" id="KW-0732">Signal</keyword>
<name>A0A1Y1T3S9_9FLAO</name>
<accession>A0A1Y1T3S9</accession>
<keyword evidence="4" id="KW-0378">Hydrolase</keyword>
<dbReference type="PANTHER" id="PTHR22600">
    <property type="entry name" value="BETA-HEXOSAMINIDASE"/>
    <property type="match status" value="1"/>
</dbReference>
<proteinExistence type="inferred from homology"/>
<dbReference type="PRINTS" id="PR00738">
    <property type="entry name" value="GLHYDRLASE20"/>
</dbReference>
<evidence type="ECO:0000256" key="5">
    <source>
        <dbReference type="ARBA" id="ARBA00023295"/>
    </source>
</evidence>
<dbReference type="AlphaFoldDB" id="A0A1Y1T3S9"/>
<dbReference type="GO" id="GO:0005975">
    <property type="term" value="P:carbohydrate metabolic process"/>
    <property type="evidence" value="ECO:0007669"/>
    <property type="project" value="InterPro"/>
</dbReference>
<dbReference type="Pfam" id="PF02838">
    <property type="entry name" value="Glyco_hydro_20b"/>
    <property type="match status" value="1"/>
</dbReference>
<dbReference type="GO" id="GO:0004563">
    <property type="term" value="F:beta-N-acetylhexosaminidase activity"/>
    <property type="evidence" value="ECO:0007669"/>
    <property type="project" value="UniProtKB-EC"/>
</dbReference>
<dbReference type="Gene3D" id="3.20.20.80">
    <property type="entry name" value="Glycosidases"/>
    <property type="match status" value="1"/>
</dbReference>
<keyword evidence="11" id="KW-1185">Reference proteome</keyword>
<evidence type="ECO:0000256" key="2">
    <source>
        <dbReference type="ARBA" id="ARBA00006285"/>
    </source>
</evidence>
<comment type="caution">
    <text evidence="10">The sequence shown here is derived from an EMBL/GenBank/DDBJ whole genome shotgun (WGS) entry which is preliminary data.</text>
</comment>
<feature type="active site" description="Proton donor" evidence="6">
    <location>
        <position position="327"/>
    </location>
</feature>
<feature type="chain" id="PRO_5010989227" description="beta-N-acetylhexosaminidase" evidence="7">
    <location>
        <begin position="21"/>
        <end position="513"/>
    </location>
</feature>
<dbReference type="SUPFAM" id="SSF55545">
    <property type="entry name" value="beta-N-acetylhexosaminidase-like domain"/>
    <property type="match status" value="1"/>
</dbReference>
<sequence length="513" mass="58162">MKRSFFSVFFVVFIFLGAYAQDKPAIIPKPSKIEWKNSEFQFSSSLTLYADAEAEKSLKWLKTLLNATGSELEKASEKEAIVSLKIDKNLSSSLGNEGYQLKVTSEKIKIEAATNAGLFYGITTLRQLFPAEVENGKITSEFSIPAVSITDKPFYEWRGSMIDVARSFFDLDYLKKHVDRMALYKLNRFHIHLSDDQGWRIEIKKWPKLTEIGGQSAVKNGRAGYLTQAEFKELQAYAKERNVIIIPEVDMPGHTYAALQGYPELSCDNFENLDPKRATPPEPYHGVEVGWSKFCMEKPVVYDFVSDVIAELAEITDGPYLHIGGDEIEDEHYKEFVVKAEKIVRENGKTAIGWEEVTQAKVDDSFISQRWTGTTKSVVDTRIIESICKSFYLDHGNIPNQPNTYSWCKKDGVSLKNVYDFVSENENAIGVEGAVWTELVHSDATADDRLWPRSIAVAEVGWSSPKKKDYSEFTKRLGTHGKRLDYLGINFYKTPDVQWNATKIKGVFSTVEK</sequence>
<organism evidence="10 11">
    <name type="scientific">Zunongwangia atlantica 22II14-10F7</name>
    <dbReference type="NCBI Taxonomy" id="1185767"/>
    <lineage>
        <taxon>Bacteria</taxon>
        <taxon>Pseudomonadati</taxon>
        <taxon>Bacteroidota</taxon>
        <taxon>Flavobacteriia</taxon>
        <taxon>Flavobacteriales</taxon>
        <taxon>Flavobacteriaceae</taxon>
        <taxon>Zunongwangia</taxon>
    </lineage>
</organism>
<dbReference type="SUPFAM" id="SSF51445">
    <property type="entry name" value="(Trans)glycosidases"/>
    <property type="match status" value="1"/>
</dbReference>
<evidence type="ECO:0000256" key="7">
    <source>
        <dbReference type="SAM" id="SignalP"/>
    </source>
</evidence>
<dbReference type="Gene3D" id="3.30.379.10">
    <property type="entry name" value="Chitobiase/beta-hexosaminidase domain 2-like"/>
    <property type="match status" value="1"/>
</dbReference>
<gene>
    <name evidence="10" type="ORF">IIF7_12352</name>
</gene>
<dbReference type="Pfam" id="PF00728">
    <property type="entry name" value="Glyco_hydro_20"/>
    <property type="match status" value="1"/>
</dbReference>
<evidence type="ECO:0000256" key="3">
    <source>
        <dbReference type="ARBA" id="ARBA00012663"/>
    </source>
</evidence>
<evidence type="ECO:0000313" key="11">
    <source>
        <dbReference type="Proteomes" id="UP000192746"/>
    </source>
</evidence>
<dbReference type="PANTHER" id="PTHR22600:SF57">
    <property type="entry name" value="BETA-N-ACETYLHEXOSAMINIDASE"/>
    <property type="match status" value="1"/>
</dbReference>
<evidence type="ECO:0000256" key="4">
    <source>
        <dbReference type="ARBA" id="ARBA00022801"/>
    </source>
</evidence>
<dbReference type="STRING" id="1185767.IIF7_12352"/>
<evidence type="ECO:0000256" key="1">
    <source>
        <dbReference type="ARBA" id="ARBA00001231"/>
    </source>
</evidence>
<dbReference type="Proteomes" id="UP000192746">
    <property type="component" value="Unassembled WGS sequence"/>
</dbReference>
<dbReference type="InterPro" id="IPR015882">
    <property type="entry name" value="HEX_bac_N"/>
</dbReference>
<dbReference type="GO" id="GO:0016020">
    <property type="term" value="C:membrane"/>
    <property type="evidence" value="ECO:0007669"/>
    <property type="project" value="TreeGrafter"/>
</dbReference>
<dbReference type="PIRSF" id="PIRSF001093">
    <property type="entry name" value="B-hxosamndse_ab_euk"/>
    <property type="match status" value="1"/>
</dbReference>
<dbReference type="RefSeq" id="WP_084842009.1">
    <property type="nucleotide sequence ID" value="NZ_ARYN01000010.1"/>
</dbReference>
<keyword evidence="5" id="KW-0326">Glycosidase</keyword>
<evidence type="ECO:0000313" key="10">
    <source>
        <dbReference type="EMBL" id="ORL45244.1"/>
    </source>
</evidence>
<feature type="domain" description="Beta-hexosaminidase bacterial type N-terminal" evidence="9">
    <location>
        <begin position="23"/>
        <end position="151"/>
    </location>
</feature>
<dbReference type="InterPro" id="IPR029018">
    <property type="entry name" value="Hex-like_dom2"/>
</dbReference>
<dbReference type="GO" id="GO:0030203">
    <property type="term" value="P:glycosaminoglycan metabolic process"/>
    <property type="evidence" value="ECO:0007669"/>
    <property type="project" value="TreeGrafter"/>
</dbReference>
<dbReference type="EMBL" id="ARYN01000010">
    <property type="protein sequence ID" value="ORL45244.1"/>
    <property type="molecule type" value="Genomic_DNA"/>
</dbReference>
<comment type="similarity">
    <text evidence="2">Belongs to the glycosyl hydrolase 20 family.</text>
</comment>